<feature type="domain" description="Glycosyl transferase family 1" evidence="1">
    <location>
        <begin position="192"/>
        <end position="337"/>
    </location>
</feature>
<dbReference type="PANTHER" id="PTHR12526">
    <property type="entry name" value="GLYCOSYLTRANSFERASE"/>
    <property type="match status" value="1"/>
</dbReference>
<organism evidence="3 4">
    <name type="scientific">Candidatus Iainarchaeum sp</name>
    <dbReference type="NCBI Taxonomy" id="3101447"/>
    <lineage>
        <taxon>Archaea</taxon>
        <taxon>Candidatus Iainarchaeota</taxon>
        <taxon>Candidatus Iainarchaeia</taxon>
        <taxon>Candidatus Iainarchaeales</taxon>
        <taxon>Candidatus Iainarchaeaceae</taxon>
        <taxon>Candidatus Iainarchaeum</taxon>
    </lineage>
</organism>
<sequence>MKKMRILHVGNHTIPCIGGIETVIWDIARKMATAGHDVTILVFNTCTNGATTLPAKEIVEGVVIRRVPMRGFSFYRIPPVRELLNLARKHDIIHVHGLGGSADVLSILKNWHRKPIVINTHGGFFHTKNRGFLKKIYANFILPLSWKNFDYIIFDSQQDRQHFAFLPSKGRSSIIPDGVNTAQFKLIPIRKKMVNHFIFVGRLSVNKRVDRLIEAFSAALAKKNIYLHIIGSDWEGIRPSLEALVKKHGIGKNVTFHGTLSPKEMMDVYSQCAFAVSASEYEGFGISAVEAMAAGKIPILNDIPTFREFAGNGRGWVVDFSSISTASEALLSASSLSLTRIQKLSREASAYANTFSVQEVANKQLKIYATLLGDDFT</sequence>
<name>A0A8T4C5H7_9ARCH</name>
<comment type="caution">
    <text evidence="3">The sequence shown here is derived from an EMBL/GenBank/DDBJ whole genome shotgun (WGS) entry which is preliminary data.</text>
</comment>
<dbReference type="Pfam" id="PF00534">
    <property type="entry name" value="Glycos_transf_1"/>
    <property type="match status" value="1"/>
</dbReference>
<protein>
    <submittedName>
        <fullName evidence="3">Glycosyltransferase family 4 protein</fullName>
    </submittedName>
</protein>
<evidence type="ECO:0000313" key="4">
    <source>
        <dbReference type="Proteomes" id="UP000774699"/>
    </source>
</evidence>
<dbReference type="Gene3D" id="3.40.50.2000">
    <property type="entry name" value="Glycogen Phosphorylase B"/>
    <property type="match status" value="2"/>
</dbReference>
<dbReference type="SUPFAM" id="SSF53756">
    <property type="entry name" value="UDP-Glycosyltransferase/glycogen phosphorylase"/>
    <property type="match status" value="1"/>
</dbReference>
<gene>
    <name evidence="3" type="ORF">FJY86_00270</name>
</gene>
<dbReference type="InterPro" id="IPR028098">
    <property type="entry name" value="Glyco_trans_4-like_N"/>
</dbReference>
<dbReference type="Pfam" id="PF13439">
    <property type="entry name" value="Glyco_transf_4"/>
    <property type="match status" value="1"/>
</dbReference>
<dbReference type="InterPro" id="IPR001296">
    <property type="entry name" value="Glyco_trans_1"/>
</dbReference>
<accession>A0A8T4C5H7</accession>
<dbReference type="EMBL" id="VGJJ01000001">
    <property type="protein sequence ID" value="MBM3281766.1"/>
    <property type="molecule type" value="Genomic_DNA"/>
</dbReference>
<dbReference type="AlphaFoldDB" id="A0A8T4C5H7"/>
<evidence type="ECO:0000259" key="2">
    <source>
        <dbReference type="Pfam" id="PF13439"/>
    </source>
</evidence>
<evidence type="ECO:0000259" key="1">
    <source>
        <dbReference type="Pfam" id="PF00534"/>
    </source>
</evidence>
<proteinExistence type="predicted"/>
<dbReference type="CDD" id="cd03801">
    <property type="entry name" value="GT4_PimA-like"/>
    <property type="match status" value="1"/>
</dbReference>
<reference evidence="3" key="1">
    <citation type="submission" date="2019-03" db="EMBL/GenBank/DDBJ databases">
        <title>Lake Tanganyika Metagenome-Assembled Genomes (MAGs).</title>
        <authorList>
            <person name="Tran P."/>
        </authorList>
    </citation>
    <scope>NUCLEOTIDE SEQUENCE</scope>
    <source>
        <strain evidence="3">M_DeepCast_50m_m2_156</strain>
    </source>
</reference>
<dbReference type="Proteomes" id="UP000774699">
    <property type="component" value="Unassembled WGS sequence"/>
</dbReference>
<evidence type="ECO:0000313" key="3">
    <source>
        <dbReference type="EMBL" id="MBM3281766.1"/>
    </source>
</evidence>
<dbReference type="GO" id="GO:0016757">
    <property type="term" value="F:glycosyltransferase activity"/>
    <property type="evidence" value="ECO:0007669"/>
    <property type="project" value="InterPro"/>
</dbReference>
<feature type="domain" description="Glycosyltransferase subfamily 4-like N-terminal" evidence="2">
    <location>
        <begin position="17"/>
        <end position="182"/>
    </location>
</feature>